<comment type="caution">
    <text evidence="2">The sequence shown here is derived from an EMBL/GenBank/DDBJ whole genome shotgun (WGS) entry which is preliminary data.</text>
</comment>
<dbReference type="HOGENOM" id="CLU_114074_0_0_9"/>
<gene>
    <name evidence="2" type="ORF">HMPREF0083_05994</name>
</gene>
<name>U1WPQ8_ANEAE</name>
<protein>
    <recommendedName>
        <fullName evidence="1">DUF6884 domain-containing protein</fullName>
    </recommendedName>
</protein>
<dbReference type="PATRIC" id="fig|649747.3.peg.5360"/>
<evidence type="ECO:0000313" key="3">
    <source>
        <dbReference type="Proteomes" id="UP000016511"/>
    </source>
</evidence>
<organism evidence="2 3">
    <name type="scientific">Aneurinibacillus aneurinilyticus ATCC 12856</name>
    <dbReference type="NCBI Taxonomy" id="649747"/>
    <lineage>
        <taxon>Bacteria</taxon>
        <taxon>Bacillati</taxon>
        <taxon>Bacillota</taxon>
        <taxon>Bacilli</taxon>
        <taxon>Bacillales</taxon>
        <taxon>Paenibacillaceae</taxon>
        <taxon>Aneurinibacillus group</taxon>
        <taxon>Aneurinibacillus</taxon>
    </lineage>
</organism>
<evidence type="ECO:0000313" key="2">
    <source>
        <dbReference type="EMBL" id="ERI04620.1"/>
    </source>
</evidence>
<sequence>MAVLEERPFCWYTLYTDFSRYRIWNYCLSLTTVEKDVGYTMKNRLCITPCGAAKIWDRHPERGGVPAKEAYISAFGVACHTYADTFFDHWIILSAKHGFLFPTDIVPENYDLAFNSGSPDIITTEALKQQAKEKGLNTFDEIFVVAGQKHIKVVREVFGTDCTYRFPLQGCKGIGYMLQKLKKAVQENKEIDHA</sequence>
<dbReference type="InterPro" id="IPR049251">
    <property type="entry name" value="DUF6884"/>
</dbReference>
<dbReference type="Pfam" id="PF21818">
    <property type="entry name" value="DUF6884"/>
    <property type="match status" value="1"/>
</dbReference>
<keyword evidence="3" id="KW-1185">Reference proteome</keyword>
<evidence type="ECO:0000259" key="1">
    <source>
        <dbReference type="Pfam" id="PF21818"/>
    </source>
</evidence>
<proteinExistence type="predicted"/>
<feature type="domain" description="DUF6884" evidence="1">
    <location>
        <begin position="64"/>
        <end position="182"/>
    </location>
</feature>
<reference evidence="2 3" key="1">
    <citation type="submission" date="2013-08" db="EMBL/GenBank/DDBJ databases">
        <authorList>
            <person name="Weinstock G."/>
            <person name="Sodergren E."/>
            <person name="Wylie T."/>
            <person name="Fulton L."/>
            <person name="Fulton R."/>
            <person name="Fronick C."/>
            <person name="O'Laughlin M."/>
            <person name="Godfrey J."/>
            <person name="Miner T."/>
            <person name="Herter B."/>
            <person name="Appelbaum E."/>
            <person name="Cordes M."/>
            <person name="Lek S."/>
            <person name="Wollam A."/>
            <person name="Pepin K.H."/>
            <person name="Palsikar V.B."/>
            <person name="Mitreva M."/>
            <person name="Wilson R.K."/>
        </authorList>
    </citation>
    <scope>NUCLEOTIDE SEQUENCE [LARGE SCALE GENOMIC DNA]</scope>
    <source>
        <strain evidence="2 3">ATCC 12856</strain>
    </source>
</reference>
<dbReference type="EMBL" id="AWSJ01000380">
    <property type="protein sequence ID" value="ERI04620.1"/>
    <property type="molecule type" value="Genomic_DNA"/>
</dbReference>
<accession>U1WPQ8</accession>
<dbReference type="STRING" id="649747.HMPREF0083_05994"/>
<dbReference type="Proteomes" id="UP000016511">
    <property type="component" value="Unassembled WGS sequence"/>
</dbReference>
<dbReference type="eggNOG" id="COG4637">
    <property type="taxonomic scope" value="Bacteria"/>
</dbReference>
<dbReference type="AlphaFoldDB" id="U1WPQ8"/>